<feature type="non-terminal residue" evidence="2">
    <location>
        <position position="101"/>
    </location>
</feature>
<evidence type="ECO:0000256" key="1">
    <source>
        <dbReference type="SAM" id="MobiDB-lite"/>
    </source>
</evidence>
<evidence type="ECO:0000313" key="2">
    <source>
        <dbReference type="EMBL" id="CAA9490958.1"/>
    </source>
</evidence>
<accession>A0A6J4SDS9</accession>
<reference evidence="2" key="1">
    <citation type="submission" date="2020-02" db="EMBL/GenBank/DDBJ databases">
        <authorList>
            <person name="Meier V. D."/>
        </authorList>
    </citation>
    <scope>NUCLEOTIDE SEQUENCE</scope>
    <source>
        <strain evidence="2">AVDCRST_MAG69</strain>
    </source>
</reference>
<dbReference type="EMBL" id="CADCVP010000143">
    <property type="protein sequence ID" value="CAA9490958.1"/>
    <property type="molecule type" value="Genomic_DNA"/>
</dbReference>
<proteinExistence type="predicted"/>
<protein>
    <submittedName>
        <fullName evidence="2">Uncharacterized protein</fullName>
    </submittedName>
</protein>
<dbReference type="AlphaFoldDB" id="A0A6J4SDS9"/>
<sequence>GVLARRAPRGGTPALHRVRQRRAAAGGGRLRGLRGRAGVLRHPAEGGEALPLEMVPRRLGDRLLRQERPGRRRLACRRPAADRACARHRAGAGPGSRPDRL</sequence>
<organism evidence="2">
    <name type="scientific">uncultured Solirubrobacteraceae bacterium</name>
    <dbReference type="NCBI Taxonomy" id="1162706"/>
    <lineage>
        <taxon>Bacteria</taxon>
        <taxon>Bacillati</taxon>
        <taxon>Actinomycetota</taxon>
        <taxon>Thermoleophilia</taxon>
        <taxon>Solirubrobacterales</taxon>
        <taxon>Solirubrobacteraceae</taxon>
        <taxon>environmental samples</taxon>
    </lineage>
</organism>
<feature type="region of interest" description="Disordered" evidence="1">
    <location>
        <begin position="1"/>
        <end position="36"/>
    </location>
</feature>
<feature type="region of interest" description="Disordered" evidence="1">
    <location>
        <begin position="70"/>
        <end position="101"/>
    </location>
</feature>
<feature type="non-terminal residue" evidence="2">
    <location>
        <position position="1"/>
    </location>
</feature>
<name>A0A6J4SDS9_9ACTN</name>
<gene>
    <name evidence="2" type="ORF">AVDCRST_MAG69-1342</name>
</gene>